<feature type="modified residue" description="4-aspartylphosphate" evidence="8">
    <location>
        <position position="51"/>
    </location>
</feature>
<dbReference type="OrthoDB" id="489241at2"/>
<accession>A0A6L8VFR5</accession>
<dbReference type="InterPro" id="IPR005467">
    <property type="entry name" value="His_kinase_dom"/>
</dbReference>
<evidence type="ECO:0000256" key="1">
    <source>
        <dbReference type="ARBA" id="ARBA00000085"/>
    </source>
</evidence>
<dbReference type="SMART" id="SM00387">
    <property type="entry name" value="HATPase_c"/>
    <property type="match status" value="1"/>
</dbReference>
<gene>
    <name evidence="12" type="ORF">GS660_08310</name>
</gene>
<dbReference type="SUPFAM" id="SSF52172">
    <property type="entry name" value="CheY-like"/>
    <property type="match status" value="1"/>
</dbReference>
<keyword evidence="6" id="KW-0418">Kinase</keyword>
<evidence type="ECO:0000313" key="13">
    <source>
        <dbReference type="Proteomes" id="UP000477083"/>
    </source>
</evidence>
<dbReference type="InterPro" id="IPR011006">
    <property type="entry name" value="CheY-like_superfamily"/>
</dbReference>
<dbReference type="PANTHER" id="PTHR41523">
    <property type="entry name" value="TWO-COMPONENT SYSTEM SENSOR PROTEIN"/>
    <property type="match status" value="1"/>
</dbReference>
<keyword evidence="5" id="KW-0547">Nucleotide-binding</keyword>
<evidence type="ECO:0000256" key="3">
    <source>
        <dbReference type="ARBA" id="ARBA00022553"/>
    </source>
</evidence>
<dbReference type="GO" id="GO:0000160">
    <property type="term" value="P:phosphorelay signal transduction system"/>
    <property type="evidence" value="ECO:0007669"/>
    <property type="project" value="InterPro"/>
</dbReference>
<keyword evidence="9" id="KW-0175">Coiled coil</keyword>
<evidence type="ECO:0000259" key="10">
    <source>
        <dbReference type="PROSITE" id="PS50109"/>
    </source>
</evidence>
<evidence type="ECO:0000256" key="5">
    <source>
        <dbReference type="ARBA" id="ARBA00022741"/>
    </source>
</evidence>
<dbReference type="Gene3D" id="3.30.450.20">
    <property type="entry name" value="PAS domain"/>
    <property type="match status" value="1"/>
</dbReference>
<evidence type="ECO:0000256" key="7">
    <source>
        <dbReference type="ARBA" id="ARBA00022840"/>
    </source>
</evidence>
<dbReference type="CDD" id="cd00156">
    <property type="entry name" value="REC"/>
    <property type="match status" value="1"/>
</dbReference>
<evidence type="ECO:0000259" key="11">
    <source>
        <dbReference type="PROSITE" id="PS50110"/>
    </source>
</evidence>
<reference evidence="12 13" key="1">
    <citation type="submission" date="2020-01" db="EMBL/GenBank/DDBJ databases">
        <title>Frigidibacter albus SP32T (=CGMCC 1.13995T).</title>
        <authorList>
            <person name="Liao X."/>
        </authorList>
    </citation>
    <scope>NUCLEOTIDE SEQUENCE [LARGE SCALE GENOMIC DNA]</scope>
    <source>
        <strain evidence="12 13">SP32</strain>
    </source>
</reference>
<evidence type="ECO:0000256" key="4">
    <source>
        <dbReference type="ARBA" id="ARBA00022679"/>
    </source>
</evidence>
<dbReference type="InterPro" id="IPR036890">
    <property type="entry name" value="HATPase_C_sf"/>
</dbReference>
<comment type="caution">
    <text evidence="12">The sequence shown here is derived from an EMBL/GenBank/DDBJ whole genome shotgun (WGS) entry which is preliminary data.</text>
</comment>
<dbReference type="SUPFAM" id="SSF55874">
    <property type="entry name" value="ATPase domain of HSP90 chaperone/DNA topoisomerase II/histidine kinase"/>
    <property type="match status" value="1"/>
</dbReference>
<dbReference type="Gene3D" id="3.30.565.10">
    <property type="entry name" value="Histidine kinase-like ATPase, C-terminal domain"/>
    <property type="match status" value="1"/>
</dbReference>
<dbReference type="Pfam" id="PF07568">
    <property type="entry name" value="HisKA_2"/>
    <property type="match status" value="1"/>
</dbReference>
<keyword evidence="13" id="KW-1185">Reference proteome</keyword>
<evidence type="ECO:0000313" key="12">
    <source>
        <dbReference type="EMBL" id="MZQ89103.1"/>
    </source>
</evidence>
<dbReference type="InterPro" id="IPR001789">
    <property type="entry name" value="Sig_transdc_resp-reg_receiver"/>
</dbReference>
<feature type="domain" description="Histidine kinase" evidence="10">
    <location>
        <begin position="148"/>
        <end position="336"/>
    </location>
</feature>
<evidence type="ECO:0000256" key="9">
    <source>
        <dbReference type="SAM" id="Coils"/>
    </source>
</evidence>
<keyword evidence="3 8" id="KW-0597">Phosphoprotein</keyword>
<proteinExistence type="predicted"/>
<organism evidence="12 13">
    <name type="scientific">Frigidibacter albus</name>
    <dbReference type="NCBI Taxonomy" id="1465486"/>
    <lineage>
        <taxon>Bacteria</taxon>
        <taxon>Pseudomonadati</taxon>
        <taxon>Pseudomonadota</taxon>
        <taxon>Alphaproteobacteria</taxon>
        <taxon>Rhodobacterales</taxon>
        <taxon>Paracoccaceae</taxon>
        <taxon>Frigidibacter</taxon>
    </lineage>
</organism>
<comment type="catalytic activity">
    <reaction evidence="1">
        <text>ATP + protein L-histidine = ADP + protein N-phospho-L-histidine.</text>
        <dbReference type="EC" id="2.7.13.3"/>
    </reaction>
</comment>
<dbReference type="GO" id="GO:0005524">
    <property type="term" value="F:ATP binding"/>
    <property type="evidence" value="ECO:0007669"/>
    <property type="project" value="UniProtKB-KW"/>
</dbReference>
<dbReference type="Pfam" id="PF00072">
    <property type="entry name" value="Response_reg"/>
    <property type="match status" value="1"/>
</dbReference>
<feature type="coiled-coil region" evidence="9">
    <location>
        <begin position="121"/>
        <end position="148"/>
    </location>
</feature>
<dbReference type="CDD" id="cd16936">
    <property type="entry name" value="HATPase_RsbW-like"/>
    <property type="match status" value="1"/>
</dbReference>
<evidence type="ECO:0000256" key="8">
    <source>
        <dbReference type="PROSITE-ProRule" id="PRU00169"/>
    </source>
</evidence>
<dbReference type="EMBL" id="WWNR01000004">
    <property type="protein sequence ID" value="MZQ89103.1"/>
    <property type="molecule type" value="Genomic_DNA"/>
</dbReference>
<dbReference type="PANTHER" id="PTHR41523:SF8">
    <property type="entry name" value="ETHYLENE RESPONSE SENSOR PROTEIN"/>
    <property type="match status" value="1"/>
</dbReference>
<dbReference type="Proteomes" id="UP000477083">
    <property type="component" value="Unassembled WGS sequence"/>
</dbReference>
<dbReference type="InterPro" id="IPR003594">
    <property type="entry name" value="HATPase_dom"/>
</dbReference>
<dbReference type="GO" id="GO:0004673">
    <property type="term" value="F:protein histidine kinase activity"/>
    <property type="evidence" value="ECO:0007669"/>
    <property type="project" value="UniProtKB-EC"/>
</dbReference>
<evidence type="ECO:0000256" key="6">
    <source>
        <dbReference type="ARBA" id="ARBA00022777"/>
    </source>
</evidence>
<dbReference type="Gene3D" id="3.40.50.2300">
    <property type="match status" value="1"/>
</dbReference>
<dbReference type="EC" id="2.7.13.3" evidence="2"/>
<keyword evidence="4" id="KW-0808">Transferase</keyword>
<dbReference type="PROSITE" id="PS50109">
    <property type="entry name" value="HIS_KIN"/>
    <property type="match status" value="1"/>
</dbReference>
<dbReference type="PROSITE" id="PS50110">
    <property type="entry name" value="RESPONSE_REGULATORY"/>
    <property type="match status" value="1"/>
</dbReference>
<dbReference type="SMART" id="SM00448">
    <property type="entry name" value="REC"/>
    <property type="match status" value="1"/>
</dbReference>
<evidence type="ECO:0000256" key="2">
    <source>
        <dbReference type="ARBA" id="ARBA00012438"/>
    </source>
</evidence>
<name>A0A6L8VFR5_9RHOB</name>
<keyword evidence="7" id="KW-0067">ATP-binding</keyword>
<dbReference type="Pfam" id="PF02518">
    <property type="entry name" value="HATPase_c"/>
    <property type="match status" value="1"/>
</dbReference>
<sequence length="336" mass="35937">MRVLYVDDDPVLARLVEKALGRAGIEICHAEDADSAEALIADRRFDALVLDHYLPTGTGLDILRRMRAGGGRIPTIYVTGSSEATVAIDALKAGADDYVIKSTGEDFTALLRRAIDQAIAKAELLAAKERADAETRAARERAEMLLAEVHHRVANSLSMVTSLLRLQASAASDEVRSALAEAQTRIAAISGVHRSLYLGDDVLTVTLDAYLQSMLQDFRKTIPECIRLTIEACPLKISADRAVSLGIVVSELATNAAKYAWPEGGAGELRVELTEPEPGLARLRVSDDGIGSDPAGRTIGTGLGQKLIRAMAERLEGSVAQPAVPRGTTVEVSFRV</sequence>
<dbReference type="AlphaFoldDB" id="A0A6L8VFR5"/>
<dbReference type="InterPro" id="IPR011495">
    <property type="entry name" value="Sig_transdc_His_kin_sub2_dim/P"/>
</dbReference>
<feature type="domain" description="Response regulatory" evidence="11">
    <location>
        <begin position="2"/>
        <end position="116"/>
    </location>
</feature>
<protein>
    <recommendedName>
        <fullName evidence="2">histidine kinase</fullName>
        <ecNumber evidence="2">2.7.13.3</ecNumber>
    </recommendedName>
</protein>